<dbReference type="Proteomes" id="UP000639859">
    <property type="component" value="Unassembled WGS sequence"/>
</dbReference>
<evidence type="ECO:0000313" key="1">
    <source>
        <dbReference type="EMBL" id="MBI1682348.1"/>
    </source>
</evidence>
<organism evidence="1 2">
    <name type="scientific">Caulobacter hibisci</name>
    <dbReference type="NCBI Taxonomy" id="2035993"/>
    <lineage>
        <taxon>Bacteria</taxon>
        <taxon>Pseudomonadati</taxon>
        <taxon>Pseudomonadota</taxon>
        <taxon>Alphaproteobacteria</taxon>
        <taxon>Caulobacterales</taxon>
        <taxon>Caulobacteraceae</taxon>
        <taxon>Caulobacter</taxon>
    </lineage>
</organism>
<name>A0ABS0SUH2_9CAUL</name>
<dbReference type="RefSeq" id="WP_198574304.1">
    <property type="nucleotide sequence ID" value="NZ_JADWOX010000001.1"/>
</dbReference>
<dbReference type="EMBL" id="JADWOX010000001">
    <property type="protein sequence ID" value="MBI1682348.1"/>
    <property type="molecule type" value="Genomic_DNA"/>
</dbReference>
<keyword evidence="2" id="KW-1185">Reference proteome</keyword>
<comment type="caution">
    <text evidence="1">The sequence shown here is derived from an EMBL/GenBank/DDBJ whole genome shotgun (WGS) entry which is preliminary data.</text>
</comment>
<accession>A0ABS0SUH2</accession>
<protein>
    <submittedName>
        <fullName evidence="1">Uncharacterized protein</fullName>
    </submittedName>
</protein>
<gene>
    <name evidence="1" type="ORF">I4Q42_01555</name>
</gene>
<sequence length="111" mass="11827">MVTPAEFTVLAAFDMRDPAQRQALQSLIAIPPKRKAEIRLSAASNAHRDYAMAAMSFAAGFAYLHSKGAPLPADLAPVHVERLAALKAEVEGLRQELLAFDRPAASSAKAA</sequence>
<reference evidence="1 2" key="1">
    <citation type="submission" date="2020-11" db="EMBL/GenBank/DDBJ databases">
        <title>genome sequence of strain KACC 18849.</title>
        <authorList>
            <person name="Gao J."/>
            <person name="Zhang X."/>
        </authorList>
    </citation>
    <scope>NUCLEOTIDE SEQUENCE [LARGE SCALE GENOMIC DNA]</scope>
    <source>
        <strain evidence="1 2">KACC 18849</strain>
    </source>
</reference>
<proteinExistence type="predicted"/>
<evidence type="ECO:0000313" key="2">
    <source>
        <dbReference type="Proteomes" id="UP000639859"/>
    </source>
</evidence>